<protein>
    <recommendedName>
        <fullName evidence="4">DUF5067 domain-containing protein</fullName>
    </recommendedName>
</protein>
<dbReference type="EMBL" id="QEQF01000003">
    <property type="protein sequence ID" value="RDF10769.1"/>
    <property type="molecule type" value="Genomic_DNA"/>
</dbReference>
<proteinExistence type="predicted"/>
<dbReference type="Proteomes" id="UP000253945">
    <property type="component" value="Unassembled WGS sequence"/>
</dbReference>
<dbReference type="RefSeq" id="WP_111353829.1">
    <property type="nucleotide sequence ID" value="NZ_QEQF01000003.1"/>
</dbReference>
<sequence length="168" mass="18736">MKLFKLISLLGFSAFIATNTVQAVEKTTPSKQPVAKQAESQKKDVRLERFNKSVGIRFTERGLQSQNNQPVVTLTYSIENKGKNDIKSVHWISSYQVNNQAVYLRDIPINFEPSLPTGQSIKVTVNVPLVELPQQAQQFFTSKNANIISVNGAKNVTFTNGKRIVVAK</sequence>
<evidence type="ECO:0008006" key="4">
    <source>
        <dbReference type="Google" id="ProtNLM"/>
    </source>
</evidence>
<reference evidence="2 3" key="1">
    <citation type="submission" date="2018-05" db="EMBL/GenBank/DDBJ databases">
        <title>Draft Genome Sequences for a Diverse set of 7 Haemophilus Species.</title>
        <authorList>
            <person name="Nichols M."/>
            <person name="Topaz N."/>
            <person name="Wang X."/>
            <person name="Wang X."/>
            <person name="Boxrud D."/>
        </authorList>
    </citation>
    <scope>NUCLEOTIDE SEQUENCE [LARGE SCALE GENOMIC DNA]</scope>
    <source>
        <strain evidence="2 3">C2014016342</strain>
    </source>
</reference>
<gene>
    <name evidence="2" type="ORF">DPV92_04270</name>
</gene>
<accession>A0A369ZNP1</accession>
<organism evidence="2 3">
    <name type="scientific">Haemophilus paraphrohaemolyticus</name>
    <dbReference type="NCBI Taxonomy" id="736"/>
    <lineage>
        <taxon>Bacteria</taxon>
        <taxon>Pseudomonadati</taxon>
        <taxon>Pseudomonadota</taxon>
        <taxon>Gammaproteobacteria</taxon>
        <taxon>Pasteurellales</taxon>
        <taxon>Pasteurellaceae</taxon>
        <taxon>Haemophilus</taxon>
    </lineage>
</organism>
<keyword evidence="1" id="KW-0732">Signal</keyword>
<name>A0A369ZNP1_9PAST</name>
<evidence type="ECO:0000256" key="1">
    <source>
        <dbReference type="SAM" id="SignalP"/>
    </source>
</evidence>
<keyword evidence="3" id="KW-1185">Reference proteome</keyword>
<dbReference type="AlphaFoldDB" id="A0A369ZNP1"/>
<evidence type="ECO:0000313" key="3">
    <source>
        <dbReference type="Proteomes" id="UP000253945"/>
    </source>
</evidence>
<evidence type="ECO:0000313" key="2">
    <source>
        <dbReference type="EMBL" id="RDF10769.1"/>
    </source>
</evidence>
<comment type="caution">
    <text evidence="2">The sequence shown here is derived from an EMBL/GenBank/DDBJ whole genome shotgun (WGS) entry which is preliminary data.</text>
</comment>
<feature type="chain" id="PRO_5016869211" description="DUF5067 domain-containing protein" evidence="1">
    <location>
        <begin position="24"/>
        <end position="168"/>
    </location>
</feature>
<feature type="signal peptide" evidence="1">
    <location>
        <begin position="1"/>
        <end position="23"/>
    </location>
</feature>